<sequence>MIKINQKVIDISQLNHVILSSGKFKILEFMDKYSRVYEYETISELEFELGMRLQIIQAARLLNKSGVKFATFKTSKCNEEYWRRTNKGAFELKVNVSPQTGIEDIFLNGKKYAFECATAIVIIFYKAILDTINEEQFNRLFLGLILYDWQYDQDLELIIHEGTDFLPGDCVYFNNPDYDPKTPEWQGENAIVLDDDLYFGHGIGIGTSTQIIGVLNSKRKRNFEKSSYLSNHIVGINFNHISNYRLKKFRKNSLVHHQFSDFSNLIVSEIGSKIYLL</sequence>
<dbReference type="NCBIfam" id="NF002869">
    <property type="entry name" value="PRK03187.1"/>
    <property type="match status" value="1"/>
</dbReference>
<dbReference type="GO" id="GO:0030435">
    <property type="term" value="P:sporulation resulting in formation of a cellular spore"/>
    <property type="evidence" value="ECO:0007669"/>
    <property type="project" value="UniProtKB-KW"/>
</dbReference>
<protein>
    <submittedName>
        <fullName evidence="3">Protein-glutamine gamma-glutamyltransferase</fullName>
        <ecNumber evidence="3">2.3.2.13</ecNumber>
    </submittedName>
</protein>
<reference evidence="3 4" key="1">
    <citation type="submission" date="2015-01" db="EMBL/GenBank/DDBJ databases">
        <title>Genome sequencing of Jeotgalibacillus soli.</title>
        <authorList>
            <person name="Goh K.M."/>
            <person name="Chan K.-G."/>
            <person name="Yaakop A.S."/>
            <person name="Ee R."/>
            <person name="Gan H.M."/>
            <person name="Chan C.S."/>
        </authorList>
    </citation>
    <scope>NUCLEOTIDE SEQUENCE [LARGE SCALE GENOMIC DNA]</scope>
    <source>
        <strain evidence="3 4">P9</strain>
    </source>
</reference>
<dbReference type="EC" id="2.3.2.13" evidence="3"/>
<keyword evidence="3" id="KW-0012">Acyltransferase</keyword>
<dbReference type="Pfam" id="PF20085">
    <property type="entry name" value="TGL"/>
    <property type="match status" value="1"/>
</dbReference>
<evidence type="ECO:0000256" key="2">
    <source>
        <dbReference type="ARBA" id="ARBA00022969"/>
    </source>
</evidence>
<keyword evidence="1 3" id="KW-0808">Transferase</keyword>
<evidence type="ECO:0000313" key="4">
    <source>
        <dbReference type="Proteomes" id="UP000031938"/>
    </source>
</evidence>
<dbReference type="InterPro" id="IPR020916">
    <property type="entry name" value="Gln_gamma-glutamylTfrase_bac"/>
</dbReference>
<gene>
    <name evidence="3" type="ORF">KP78_27480</name>
</gene>
<evidence type="ECO:0000256" key="1">
    <source>
        <dbReference type="ARBA" id="ARBA00022679"/>
    </source>
</evidence>
<dbReference type="HAMAP" id="MF_00727">
    <property type="entry name" value="Tgl"/>
    <property type="match status" value="1"/>
</dbReference>
<evidence type="ECO:0000313" key="3">
    <source>
        <dbReference type="EMBL" id="KIL45204.1"/>
    </source>
</evidence>
<dbReference type="OrthoDB" id="1845399at2"/>
<dbReference type="RefSeq" id="WP_041089504.1">
    <property type="nucleotide sequence ID" value="NZ_JXRP01000018.1"/>
</dbReference>
<organism evidence="3 4">
    <name type="scientific">Jeotgalibacillus soli</name>
    <dbReference type="NCBI Taxonomy" id="889306"/>
    <lineage>
        <taxon>Bacteria</taxon>
        <taxon>Bacillati</taxon>
        <taxon>Bacillota</taxon>
        <taxon>Bacilli</taxon>
        <taxon>Bacillales</taxon>
        <taxon>Caryophanaceae</taxon>
        <taxon>Jeotgalibacillus</taxon>
    </lineage>
</organism>
<proteinExistence type="inferred from homology"/>
<accession>A0A0C2RTY0</accession>
<name>A0A0C2RTY0_9BACL</name>
<dbReference type="GO" id="GO:0003810">
    <property type="term" value="F:protein-glutamine gamma-glutamyltransferase activity"/>
    <property type="evidence" value="ECO:0007669"/>
    <property type="project" value="UniProtKB-EC"/>
</dbReference>
<dbReference type="PATRIC" id="fig|889306.3.peg.2760"/>
<dbReference type="STRING" id="889306.KP78_27480"/>
<dbReference type="AlphaFoldDB" id="A0A0C2RTY0"/>
<keyword evidence="4" id="KW-1185">Reference proteome</keyword>
<dbReference type="EMBL" id="JXRP01000018">
    <property type="protein sequence ID" value="KIL45204.1"/>
    <property type="molecule type" value="Genomic_DNA"/>
</dbReference>
<comment type="caution">
    <text evidence="3">The sequence shown here is derived from an EMBL/GenBank/DDBJ whole genome shotgun (WGS) entry which is preliminary data.</text>
</comment>
<dbReference type="Proteomes" id="UP000031938">
    <property type="component" value="Unassembled WGS sequence"/>
</dbReference>
<keyword evidence="2" id="KW-0749">Sporulation</keyword>